<dbReference type="GO" id="GO:0005634">
    <property type="term" value="C:nucleus"/>
    <property type="evidence" value="ECO:0007669"/>
    <property type="project" value="UniProtKB-SubCell"/>
</dbReference>
<gene>
    <name evidence="16" type="primary">105313563</name>
</gene>
<protein>
    <recommendedName>
        <fullName evidence="15">SAM domain-containing protein</fullName>
    </recommendedName>
</protein>
<evidence type="ECO:0000256" key="10">
    <source>
        <dbReference type="ARBA" id="ARBA00023163"/>
    </source>
</evidence>
<dbReference type="EnsemblMetazoa" id="XM_011407093.2">
    <property type="protein sequence ID" value="XP_011405395.1"/>
    <property type="gene ID" value="LOC105313563"/>
</dbReference>
<evidence type="ECO:0000256" key="4">
    <source>
        <dbReference type="ARBA" id="ARBA00022723"/>
    </source>
</evidence>
<dbReference type="InterPro" id="IPR008967">
    <property type="entry name" value="p53-like_TF_DNA-bd_sf"/>
</dbReference>
<dbReference type="eggNOG" id="ENOG502QVY3">
    <property type="taxonomic scope" value="Eukaryota"/>
</dbReference>
<name>A0A1X7UD97_AMPQE</name>
<evidence type="ECO:0000256" key="13">
    <source>
        <dbReference type="PIRSR" id="PIRSR602117-2"/>
    </source>
</evidence>
<dbReference type="GO" id="GO:0000981">
    <property type="term" value="F:DNA-binding transcription factor activity, RNA polymerase II-specific"/>
    <property type="evidence" value="ECO:0007669"/>
    <property type="project" value="TreeGrafter"/>
</dbReference>
<evidence type="ECO:0000256" key="1">
    <source>
        <dbReference type="ARBA" id="ARBA00004123"/>
    </source>
</evidence>
<evidence type="ECO:0000256" key="14">
    <source>
        <dbReference type="SAM" id="MobiDB-lite"/>
    </source>
</evidence>
<reference evidence="17" key="1">
    <citation type="journal article" date="2010" name="Nature">
        <title>The Amphimedon queenslandica genome and the evolution of animal complexity.</title>
        <authorList>
            <person name="Srivastava M."/>
            <person name="Simakov O."/>
            <person name="Chapman J."/>
            <person name="Fahey B."/>
            <person name="Gauthier M.E."/>
            <person name="Mitros T."/>
            <person name="Richards G.S."/>
            <person name="Conaco C."/>
            <person name="Dacre M."/>
            <person name="Hellsten U."/>
            <person name="Larroux C."/>
            <person name="Putnam N.H."/>
            <person name="Stanke M."/>
            <person name="Adamska M."/>
            <person name="Darling A."/>
            <person name="Degnan S.M."/>
            <person name="Oakley T.H."/>
            <person name="Plachetzki D.C."/>
            <person name="Zhai Y."/>
            <person name="Adamski M."/>
            <person name="Calcino A."/>
            <person name="Cummins S.F."/>
            <person name="Goodstein D.M."/>
            <person name="Harris C."/>
            <person name="Jackson D.J."/>
            <person name="Leys S.P."/>
            <person name="Shu S."/>
            <person name="Woodcroft B.J."/>
            <person name="Vervoort M."/>
            <person name="Kosik K.S."/>
            <person name="Manning G."/>
            <person name="Degnan B.M."/>
            <person name="Rokhsar D.S."/>
        </authorList>
    </citation>
    <scope>NUCLEOTIDE SEQUENCE [LARGE SCALE GENOMIC DNA]</scope>
</reference>
<evidence type="ECO:0000256" key="2">
    <source>
        <dbReference type="ARBA" id="ARBA00006167"/>
    </source>
</evidence>
<feature type="region of interest" description="Disordered" evidence="14">
    <location>
        <begin position="531"/>
        <end position="557"/>
    </location>
</feature>
<dbReference type="InterPro" id="IPR001660">
    <property type="entry name" value="SAM"/>
</dbReference>
<accession>A0A1X7UD97</accession>
<feature type="domain" description="SAM" evidence="15">
    <location>
        <begin position="466"/>
        <end position="530"/>
    </location>
</feature>
<dbReference type="PANTHER" id="PTHR11447:SF16">
    <property type="entry name" value="P53 PROTEIN LONG FORM VARIANT 1"/>
    <property type="match status" value="1"/>
</dbReference>
<feature type="region of interest" description="Disordered" evidence="14">
    <location>
        <begin position="82"/>
        <end position="144"/>
    </location>
</feature>
<dbReference type="InParanoid" id="A0A1X7UD97"/>
<keyword evidence="9" id="KW-0010">Activator</keyword>
<comment type="subcellular location">
    <subcellularLocation>
        <location evidence="1">Nucleus</location>
    </subcellularLocation>
</comment>
<dbReference type="InterPro" id="IPR012346">
    <property type="entry name" value="p53/RUNT-type_TF_DNA-bd_sf"/>
</dbReference>
<keyword evidence="3" id="KW-0053">Apoptosis</keyword>
<evidence type="ECO:0000256" key="3">
    <source>
        <dbReference type="ARBA" id="ARBA00022703"/>
    </source>
</evidence>
<feature type="site" description="Interaction with DNA" evidence="13">
    <location>
        <position position="189"/>
    </location>
</feature>
<sequence>MEEPHSDPDSVIHSDEEDLPGSQESLGLSQGTLNELMEAIKSNGSITEEFYVCEEESSSVTENSSSMDSITIQRSLLTPASFMNSQQQQQQSQHMLPISSSYSYPQPPPPPLYHVYGDSGSAVSSANTTPTRVTPPGDSPAAMSDCSGSYSHMHGMPFIRKKVPSNIPMPGEYGFTLILNDDDNSKPPKTVPFTYSNLMKRAYIKRDSTVGMTFSFSKVPPPNAVIRAMAIHKSPDLIGDILQCCPKHIEDQKKRGHQFPKHFICGAAKTETIYCEDPASGRLSITMPISSLQAKSLTSGSVQAFFVFPCFTSELHKGPGQVAQLIFTLEIGGVLYGRAVVDIRVCASTGRDRDNDEQKQSTPSTIDPLVDLKKSRKRPALTQNVECAIPSKVSRTSLSAKQSFTVETYPELFPFVEVCVRMMERVHQVNIESEANLSQLNIGATATDVPDDPLLPSASSQLHGSQDIRNVESWLQQLNLSQYKVLLDNGGICDLAQVISLDNNQLKDLGVSNSSHREQLLNGISLINTAATQQPSREDETFTYSQSTQPYKPQLLSQSSTASGMSNIISPNTLEVLRIQVKKTYSSSSGSESN</sequence>
<evidence type="ECO:0000259" key="15">
    <source>
        <dbReference type="PROSITE" id="PS50105"/>
    </source>
</evidence>
<dbReference type="InterPro" id="IPR013761">
    <property type="entry name" value="SAM/pointed_sf"/>
</dbReference>
<feature type="compositionally biased region" description="Polar residues" evidence="14">
    <location>
        <begin position="121"/>
        <end position="132"/>
    </location>
</feature>
<keyword evidence="7" id="KW-0805">Transcription regulation</keyword>
<keyword evidence="8" id="KW-0238">DNA-binding</keyword>
<dbReference type="Proteomes" id="UP000007879">
    <property type="component" value="Unassembled WGS sequence"/>
</dbReference>
<dbReference type="GO" id="GO:0000978">
    <property type="term" value="F:RNA polymerase II cis-regulatory region sequence-specific DNA binding"/>
    <property type="evidence" value="ECO:0007669"/>
    <property type="project" value="TreeGrafter"/>
</dbReference>
<feature type="compositionally biased region" description="Low complexity" evidence="14">
    <location>
        <begin position="85"/>
        <end position="104"/>
    </location>
</feature>
<evidence type="ECO:0000256" key="8">
    <source>
        <dbReference type="ARBA" id="ARBA00023125"/>
    </source>
</evidence>
<feature type="binding site" evidence="12">
    <location>
        <position position="310"/>
    </location>
    <ligand>
        <name>Zn(2+)</name>
        <dbReference type="ChEBI" id="CHEBI:29105"/>
    </ligand>
</feature>
<comment type="cofactor">
    <cofactor evidence="12">
        <name>Zn(2+)</name>
        <dbReference type="ChEBI" id="CHEBI:29105"/>
    </cofactor>
    <text evidence="12">Binds 1 zinc ion per subunit.</text>
</comment>
<dbReference type="PRINTS" id="PR00386">
    <property type="entry name" value="P53SUPPRESSR"/>
</dbReference>
<dbReference type="EnsemblMetazoa" id="Aqu2.1.25924_001">
    <property type="protein sequence ID" value="Aqu2.1.25924_001"/>
    <property type="gene ID" value="Aqu2.1.25924"/>
</dbReference>
<evidence type="ECO:0000256" key="12">
    <source>
        <dbReference type="PIRSR" id="PIRSR602117-1"/>
    </source>
</evidence>
<feature type="binding site" evidence="12">
    <location>
        <position position="245"/>
    </location>
    <ligand>
        <name>Zn(2+)</name>
        <dbReference type="ChEBI" id="CHEBI:29105"/>
    </ligand>
</feature>
<keyword evidence="6" id="KW-0832">Ubl conjugation</keyword>
<evidence type="ECO:0000256" key="9">
    <source>
        <dbReference type="ARBA" id="ARBA00023159"/>
    </source>
</evidence>
<comment type="similarity">
    <text evidence="2">Belongs to the p53 family.</text>
</comment>
<proteinExistence type="inferred from homology"/>
<dbReference type="PROSITE" id="PS50105">
    <property type="entry name" value="SAM_DOMAIN"/>
    <property type="match status" value="1"/>
</dbReference>
<dbReference type="SUPFAM" id="SSF49417">
    <property type="entry name" value="p53-like transcription factors"/>
    <property type="match status" value="1"/>
</dbReference>
<feature type="region of interest" description="Disordered" evidence="14">
    <location>
        <begin position="1"/>
        <end position="32"/>
    </location>
</feature>
<reference evidence="16" key="2">
    <citation type="submission" date="2017-05" db="UniProtKB">
        <authorList>
            <consortium name="EnsemblMetazoa"/>
        </authorList>
    </citation>
    <scope>IDENTIFICATION</scope>
</reference>
<feature type="compositionally biased region" description="Basic and acidic residues" evidence="14">
    <location>
        <begin position="1"/>
        <end position="14"/>
    </location>
</feature>
<dbReference type="OrthoDB" id="5915660at2759"/>
<organism evidence="16">
    <name type="scientific">Amphimedon queenslandica</name>
    <name type="common">Sponge</name>
    <dbReference type="NCBI Taxonomy" id="400682"/>
    <lineage>
        <taxon>Eukaryota</taxon>
        <taxon>Metazoa</taxon>
        <taxon>Porifera</taxon>
        <taxon>Demospongiae</taxon>
        <taxon>Heteroscleromorpha</taxon>
        <taxon>Haplosclerida</taxon>
        <taxon>Niphatidae</taxon>
        <taxon>Amphimedon</taxon>
    </lineage>
</organism>
<feature type="binding site" evidence="12">
    <location>
        <position position="248"/>
    </location>
    <ligand>
        <name>Zn(2+)</name>
        <dbReference type="ChEBI" id="CHEBI:29105"/>
    </ligand>
</feature>
<dbReference type="PANTHER" id="PTHR11447">
    <property type="entry name" value="CELLULAR TUMOR ANTIGEN P53"/>
    <property type="match status" value="1"/>
</dbReference>
<keyword evidence="11" id="KW-0539">Nucleus</keyword>
<keyword evidence="4 12" id="KW-0479">Metal-binding</keyword>
<dbReference type="CDD" id="cd09487">
    <property type="entry name" value="SAM_superfamily"/>
    <property type="match status" value="1"/>
</dbReference>
<evidence type="ECO:0000313" key="16">
    <source>
        <dbReference type="EnsemblMetazoa" id="Aqu2.1.25924_001"/>
    </source>
</evidence>
<evidence type="ECO:0000256" key="11">
    <source>
        <dbReference type="ARBA" id="ARBA00023242"/>
    </source>
</evidence>
<feature type="compositionally biased region" description="Polar residues" evidence="14">
    <location>
        <begin position="542"/>
        <end position="557"/>
    </location>
</feature>
<evidence type="ECO:0000256" key="7">
    <source>
        <dbReference type="ARBA" id="ARBA00023015"/>
    </source>
</evidence>
<keyword evidence="17" id="KW-1185">Reference proteome</keyword>
<dbReference type="AlphaFoldDB" id="A0A1X7UD97"/>
<dbReference type="STRING" id="400682.A0A1X7UD97"/>
<keyword evidence="5 12" id="KW-0862">Zinc</keyword>
<dbReference type="InterPro" id="IPR011615">
    <property type="entry name" value="p53_DNA-bd"/>
</dbReference>
<dbReference type="GO" id="GO:0006915">
    <property type="term" value="P:apoptotic process"/>
    <property type="evidence" value="ECO:0007669"/>
    <property type="project" value="UniProtKB-KW"/>
</dbReference>
<dbReference type="SMART" id="SM00454">
    <property type="entry name" value="SAM"/>
    <property type="match status" value="1"/>
</dbReference>
<dbReference type="Gene3D" id="2.60.40.720">
    <property type="match status" value="1"/>
</dbReference>
<evidence type="ECO:0000256" key="6">
    <source>
        <dbReference type="ARBA" id="ARBA00022843"/>
    </source>
</evidence>
<dbReference type="Pfam" id="PF00870">
    <property type="entry name" value="P53"/>
    <property type="match status" value="1"/>
</dbReference>
<evidence type="ECO:0000256" key="5">
    <source>
        <dbReference type="ARBA" id="ARBA00022833"/>
    </source>
</evidence>
<dbReference type="Pfam" id="PF07647">
    <property type="entry name" value="SAM_2"/>
    <property type="match status" value="1"/>
</dbReference>
<dbReference type="Gene3D" id="1.10.150.50">
    <property type="entry name" value="Transcription Factor, Ets-1"/>
    <property type="match status" value="1"/>
</dbReference>
<dbReference type="GO" id="GO:0046872">
    <property type="term" value="F:metal ion binding"/>
    <property type="evidence" value="ECO:0007669"/>
    <property type="project" value="UniProtKB-KW"/>
</dbReference>
<dbReference type="KEGG" id="aqu:105313563"/>
<keyword evidence="10" id="KW-0804">Transcription</keyword>
<dbReference type="InterPro" id="IPR002117">
    <property type="entry name" value="p53_tumour_suppressor"/>
</dbReference>
<dbReference type="SUPFAM" id="SSF47769">
    <property type="entry name" value="SAM/Pointed domain"/>
    <property type="match status" value="1"/>
</dbReference>
<evidence type="ECO:0000313" key="17">
    <source>
        <dbReference type="Proteomes" id="UP000007879"/>
    </source>
</evidence>
<feature type="compositionally biased region" description="Polar residues" evidence="14">
    <location>
        <begin position="22"/>
        <end position="32"/>
    </location>
</feature>